<comment type="caution">
    <text evidence="3">The sequence shown here is derived from an EMBL/GenBank/DDBJ whole genome shotgun (WGS) entry which is preliminary data.</text>
</comment>
<dbReference type="EMBL" id="JAWRVE010000050">
    <property type="protein sequence ID" value="KAL1867523.1"/>
    <property type="molecule type" value="Genomic_DNA"/>
</dbReference>
<dbReference type="InterPro" id="IPR016087">
    <property type="entry name" value="Chalcone_isomerase"/>
</dbReference>
<protein>
    <recommendedName>
        <fullName evidence="2">Chalcone isomerase domain-containing protein</fullName>
    </recommendedName>
</protein>
<feature type="domain" description="Chalcone isomerase" evidence="2">
    <location>
        <begin position="195"/>
        <end position="392"/>
    </location>
</feature>
<dbReference type="Gene3D" id="3.50.70.10">
    <property type="match status" value="1"/>
</dbReference>
<reference evidence="3 4" key="1">
    <citation type="journal article" date="2024" name="IMA Fungus">
        <title>IMA Genome - F19 : A genome assembly and annotation guide to empower mycologists, including annotated draft genome sequences of Ceratocystis pirilliformis, Diaporthe australafricana, Fusarium ophioides, Paecilomyces lecythidis, and Sporothrix stenoceras.</title>
        <authorList>
            <person name="Aylward J."/>
            <person name="Wilson A.M."/>
            <person name="Visagie C.M."/>
            <person name="Spraker J."/>
            <person name="Barnes I."/>
            <person name="Buitendag C."/>
            <person name="Ceriani C."/>
            <person name="Del Mar Angel L."/>
            <person name="du Plessis D."/>
            <person name="Fuchs T."/>
            <person name="Gasser K."/>
            <person name="Kramer D."/>
            <person name="Li W."/>
            <person name="Munsamy K."/>
            <person name="Piso A."/>
            <person name="Price J.L."/>
            <person name="Sonnekus B."/>
            <person name="Thomas C."/>
            <person name="van der Nest A."/>
            <person name="van Dijk A."/>
            <person name="van Heerden A."/>
            <person name="van Vuuren N."/>
            <person name="Yilmaz N."/>
            <person name="Duong T.A."/>
            <person name="van der Merwe N.A."/>
            <person name="Wingfield M.J."/>
            <person name="Wingfield B.D."/>
        </authorList>
    </citation>
    <scope>NUCLEOTIDE SEQUENCE [LARGE SCALE GENOMIC DNA]</scope>
    <source>
        <strain evidence="3 4">CMW 18300</strain>
    </source>
</reference>
<name>A0ABR3WVJ0_9PEZI</name>
<dbReference type="Pfam" id="PF16035">
    <property type="entry name" value="Chalcone_2"/>
    <property type="match status" value="1"/>
</dbReference>
<keyword evidence="4" id="KW-1185">Reference proteome</keyword>
<evidence type="ECO:0000259" key="2">
    <source>
        <dbReference type="Pfam" id="PF16035"/>
    </source>
</evidence>
<gene>
    <name evidence="3" type="ORF">Daus18300_006367</name>
</gene>
<proteinExistence type="predicted"/>
<organism evidence="3 4">
    <name type="scientific">Diaporthe australafricana</name>
    <dbReference type="NCBI Taxonomy" id="127596"/>
    <lineage>
        <taxon>Eukaryota</taxon>
        <taxon>Fungi</taxon>
        <taxon>Dikarya</taxon>
        <taxon>Ascomycota</taxon>
        <taxon>Pezizomycotina</taxon>
        <taxon>Sordariomycetes</taxon>
        <taxon>Sordariomycetidae</taxon>
        <taxon>Diaporthales</taxon>
        <taxon>Diaporthaceae</taxon>
        <taxon>Diaporthe</taxon>
    </lineage>
</organism>
<evidence type="ECO:0000313" key="4">
    <source>
        <dbReference type="Proteomes" id="UP001583177"/>
    </source>
</evidence>
<dbReference type="PANTHER" id="PTHR47284">
    <property type="entry name" value="FATTY-ACID-BINDING PROTEIN 2"/>
    <property type="match status" value="1"/>
</dbReference>
<dbReference type="Proteomes" id="UP001583177">
    <property type="component" value="Unassembled WGS sequence"/>
</dbReference>
<feature type="compositionally biased region" description="Basic and acidic residues" evidence="1">
    <location>
        <begin position="122"/>
        <end position="138"/>
    </location>
</feature>
<sequence length="411" mass="44887">MSSMIRQPLARGLARRPLLALGGSGICPRCSHTIRRGMMTGSRGRAPRRADLDTLNVDRLAAQYGEYHRTRQQVLSAGAVAGVISIVYVCYKISQELRKEKGAAEGGSGVTQLDSSLSPGDPVRDGTRKVVKHDEQGREVVPTGNSYVPEFPRTVELPDFGRANSRSEEPAGGAGGIPSVTAPTLIVPPSVTSDTEYTLVGLGTRSVSFLGINVYVLGYYVATQDIADLQRQLVRKISPIATTLVASEKDDLRGKLMDPVEGEQIWEELLLAGIPARSMVRVVPVRDTDFHHLRDGFVRAIQAREGKAKDEEFGEAMKEFKRIFNRGKVPKQKELLMLRDKAGKLTLVYDEGKSGGRELIGTVKDERISRALWMNYLGGKKVASEEAKTSIVNGVMEFVERPVGTVATQVL</sequence>
<accession>A0ABR3WVJ0</accession>
<feature type="region of interest" description="Disordered" evidence="1">
    <location>
        <begin position="161"/>
        <end position="181"/>
    </location>
</feature>
<evidence type="ECO:0000313" key="3">
    <source>
        <dbReference type="EMBL" id="KAL1867523.1"/>
    </source>
</evidence>
<feature type="region of interest" description="Disordered" evidence="1">
    <location>
        <begin position="101"/>
        <end position="148"/>
    </location>
</feature>
<dbReference type="InterPro" id="IPR016088">
    <property type="entry name" value="Chalcone_isomerase_3-sand"/>
</dbReference>
<dbReference type="PANTHER" id="PTHR47284:SF3">
    <property type="entry name" value="FATTY-ACID-BINDING PROTEIN 2"/>
    <property type="match status" value="1"/>
</dbReference>
<dbReference type="InterPro" id="IPR036298">
    <property type="entry name" value="Chalcone_isomerase_sf"/>
</dbReference>
<dbReference type="SUPFAM" id="SSF54626">
    <property type="entry name" value="Chalcone isomerase"/>
    <property type="match status" value="1"/>
</dbReference>
<evidence type="ECO:0000256" key="1">
    <source>
        <dbReference type="SAM" id="MobiDB-lite"/>
    </source>
</evidence>